<dbReference type="CDD" id="cd22152">
    <property type="entry name" value="F-box_AtAFR-like"/>
    <property type="match status" value="1"/>
</dbReference>
<evidence type="ECO:0000256" key="1">
    <source>
        <dbReference type="ARBA" id="ARBA00022441"/>
    </source>
</evidence>
<sequence>METQICLPVKELRDTDARSQLHRKYVINPRIGPTRSSSKPRGAFRARRKASTIDRSILLRLIGLHEASRNPPPRPSERGISVAPVPSVVAALSEPDLRQRTAPPLRRITPKIIFIQFVQLLGYLVTLIIYWSCTVDITMAFGQNATDNCVQEGSHVALINGLPDEISILCLARVPRRYHHILRCVSRKWRALLCSEEWHYHRQKNNMEETWIYVMCRANVKGNLCYVLDPDPANRSWKLIQPIPSPCSKKDGMSVEALGKKLYLLGGCSWQEDATDEVYCYDASANKWDVASSMPTARCFFVSASLDGKLYISSGLGLRSTAPNSWDIYHSDSDSWISQKYPLHNHDVIKLIALEGKLCTIHKSWDGFSYAGIYDPASATWRGIDNEIALSTYGPTVVVDGVLYMLHETSGMRLLRWQEERKEWVAIGRLSSHLTKPPCHLVAIGRSIYVIGQRLSTVVIDVDEAAKVEGLMVSSSFSPRFDCDHTIISCNTIAI</sequence>
<evidence type="ECO:0000313" key="5">
    <source>
        <dbReference type="EMBL" id="URD98112.1"/>
    </source>
</evidence>
<dbReference type="Pfam" id="PF00646">
    <property type="entry name" value="F-box"/>
    <property type="match status" value="1"/>
</dbReference>
<dbReference type="PANTHER" id="PTHR46344">
    <property type="entry name" value="OS02G0202900 PROTEIN"/>
    <property type="match status" value="1"/>
</dbReference>
<keyword evidence="3" id="KW-1133">Transmembrane helix</keyword>
<dbReference type="AlphaFoldDB" id="A0A9E7FQB9"/>
<dbReference type="Proteomes" id="UP001055439">
    <property type="component" value="Chromosome 4"/>
</dbReference>
<dbReference type="PANTHER" id="PTHR46344:SF26">
    <property type="entry name" value="F-BOX DOMAIN-CONTAINING PROTEIN"/>
    <property type="match status" value="1"/>
</dbReference>
<keyword evidence="2" id="KW-0677">Repeat</keyword>
<dbReference type="OrthoDB" id="68328at2759"/>
<dbReference type="Gene3D" id="2.120.10.80">
    <property type="entry name" value="Kelch-type beta propeller"/>
    <property type="match status" value="1"/>
</dbReference>
<feature type="domain" description="F-box" evidence="4">
    <location>
        <begin position="162"/>
        <end position="202"/>
    </location>
</feature>
<dbReference type="SMART" id="SM00612">
    <property type="entry name" value="Kelch"/>
    <property type="match status" value="1"/>
</dbReference>
<organism evidence="5 6">
    <name type="scientific">Musa troglodytarum</name>
    <name type="common">fe'i banana</name>
    <dbReference type="NCBI Taxonomy" id="320322"/>
    <lineage>
        <taxon>Eukaryota</taxon>
        <taxon>Viridiplantae</taxon>
        <taxon>Streptophyta</taxon>
        <taxon>Embryophyta</taxon>
        <taxon>Tracheophyta</taxon>
        <taxon>Spermatophyta</taxon>
        <taxon>Magnoliopsida</taxon>
        <taxon>Liliopsida</taxon>
        <taxon>Zingiberales</taxon>
        <taxon>Musaceae</taxon>
        <taxon>Musa</taxon>
    </lineage>
</organism>
<dbReference type="InterPro" id="IPR001810">
    <property type="entry name" value="F-box_dom"/>
</dbReference>
<reference evidence="5" key="1">
    <citation type="submission" date="2022-05" db="EMBL/GenBank/DDBJ databases">
        <title>The Musa troglodytarum L. genome provides insights into the mechanism of non-climacteric behaviour and enrichment of carotenoids.</title>
        <authorList>
            <person name="Wang J."/>
        </authorList>
    </citation>
    <scope>NUCLEOTIDE SEQUENCE</scope>
    <source>
        <tissue evidence="5">Leaf</tissue>
    </source>
</reference>
<dbReference type="InterPro" id="IPR036047">
    <property type="entry name" value="F-box-like_dom_sf"/>
</dbReference>
<name>A0A9E7FQB9_9LILI</name>
<keyword evidence="3" id="KW-0812">Transmembrane</keyword>
<dbReference type="SMART" id="SM00256">
    <property type="entry name" value="FBOX"/>
    <property type="match status" value="1"/>
</dbReference>
<dbReference type="InterPro" id="IPR006652">
    <property type="entry name" value="Kelch_1"/>
</dbReference>
<gene>
    <name evidence="5" type="ORF">MUK42_28841</name>
</gene>
<dbReference type="InterPro" id="IPR015915">
    <property type="entry name" value="Kelch-typ_b-propeller"/>
</dbReference>
<feature type="transmembrane region" description="Helical" evidence="3">
    <location>
        <begin position="112"/>
        <end position="131"/>
    </location>
</feature>
<evidence type="ECO:0000256" key="3">
    <source>
        <dbReference type="SAM" id="Phobius"/>
    </source>
</evidence>
<accession>A0A9E7FQB9</accession>
<dbReference type="Pfam" id="PF01344">
    <property type="entry name" value="Kelch_1"/>
    <property type="match status" value="1"/>
</dbReference>
<evidence type="ECO:0000313" key="6">
    <source>
        <dbReference type="Proteomes" id="UP001055439"/>
    </source>
</evidence>
<dbReference type="EMBL" id="CP097506">
    <property type="protein sequence ID" value="URD98112.1"/>
    <property type="molecule type" value="Genomic_DNA"/>
</dbReference>
<dbReference type="SUPFAM" id="SSF117281">
    <property type="entry name" value="Kelch motif"/>
    <property type="match status" value="1"/>
</dbReference>
<evidence type="ECO:0000256" key="2">
    <source>
        <dbReference type="ARBA" id="ARBA00022737"/>
    </source>
</evidence>
<proteinExistence type="predicted"/>
<keyword evidence="1" id="KW-0880">Kelch repeat</keyword>
<evidence type="ECO:0000259" key="4">
    <source>
        <dbReference type="SMART" id="SM00256"/>
    </source>
</evidence>
<keyword evidence="6" id="KW-1185">Reference proteome</keyword>
<keyword evidence="3" id="KW-0472">Membrane</keyword>
<dbReference type="SUPFAM" id="SSF81383">
    <property type="entry name" value="F-box domain"/>
    <property type="match status" value="1"/>
</dbReference>
<protein>
    <submittedName>
        <fullName evidence="5">Kelch motif</fullName>
    </submittedName>
</protein>